<proteinExistence type="predicted"/>
<protein>
    <submittedName>
        <fullName evidence="1">Uncharacterized protein</fullName>
    </submittedName>
</protein>
<gene>
    <name evidence="1" type="ORF">GHT06_020300</name>
</gene>
<sequence length="349" mass="39126">MPRRRNSKASRAIRAAVHKENRVRRQEANAHRCQQAAPANDPERLAADIQLGEEILRAVQAQRRLIPQHLLPPLGVLVQQAEAIARNTQLARIIPPEQEPVDDVLQIALAENEKMLRCRCEVGRCVRCVCARENQRCDGNCLCFPERCANRRFEQFLDAQEQVGLEPEGMDPDIVNAALAALVANQQHQQQQMQQQQDLLTVLTNRLLAVPAPIPPVVQPVPAVAVRAVLDADIKFTGSPNECLQDWLQLVNRKALAENWGDDDKRRAAINSLFGKALTWQEEIGNHLLPWDDWINGLRGAFEVQLTESQWQSLVEGRKQLPGGLATPQNLVHPGQNLVRIPQNPTESC</sequence>
<dbReference type="Proteomes" id="UP000820818">
    <property type="component" value="Linkage Group LG8"/>
</dbReference>
<dbReference type="AlphaFoldDB" id="A0AAD5KME5"/>
<name>A0AAD5KME5_9CRUS</name>
<dbReference type="EMBL" id="WJBH02000008">
    <property type="protein sequence ID" value="KAI9555007.1"/>
    <property type="molecule type" value="Genomic_DNA"/>
</dbReference>
<comment type="caution">
    <text evidence="1">The sequence shown here is derived from an EMBL/GenBank/DDBJ whole genome shotgun (WGS) entry which is preliminary data.</text>
</comment>
<reference evidence="1 2" key="1">
    <citation type="submission" date="2022-05" db="EMBL/GenBank/DDBJ databases">
        <title>A multi-omics perspective on studying reproductive biology in Daphnia sinensis.</title>
        <authorList>
            <person name="Jia J."/>
        </authorList>
    </citation>
    <scope>NUCLEOTIDE SEQUENCE [LARGE SCALE GENOMIC DNA]</scope>
    <source>
        <strain evidence="1 2">WSL</strain>
    </source>
</reference>
<accession>A0AAD5KME5</accession>
<keyword evidence="2" id="KW-1185">Reference proteome</keyword>
<evidence type="ECO:0000313" key="2">
    <source>
        <dbReference type="Proteomes" id="UP000820818"/>
    </source>
</evidence>
<organism evidence="1 2">
    <name type="scientific">Daphnia sinensis</name>
    <dbReference type="NCBI Taxonomy" id="1820382"/>
    <lineage>
        <taxon>Eukaryota</taxon>
        <taxon>Metazoa</taxon>
        <taxon>Ecdysozoa</taxon>
        <taxon>Arthropoda</taxon>
        <taxon>Crustacea</taxon>
        <taxon>Branchiopoda</taxon>
        <taxon>Diplostraca</taxon>
        <taxon>Cladocera</taxon>
        <taxon>Anomopoda</taxon>
        <taxon>Daphniidae</taxon>
        <taxon>Daphnia</taxon>
        <taxon>Daphnia similis group</taxon>
    </lineage>
</organism>
<evidence type="ECO:0000313" key="1">
    <source>
        <dbReference type="EMBL" id="KAI9555007.1"/>
    </source>
</evidence>